<proteinExistence type="predicted"/>
<evidence type="ECO:0000313" key="2">
    <source>
        <dbReference type="Proteomes" id="UP000186922"/>
    </source>
</evidence>
<gene>
    <name evidence="1" type="primary">RvY_01722</name>
    <name evidence="1" type="synonym">RvY_01722.2</name>
    <name evidence="1" type="ORF">RvY_01722-2</name>
</gene>
<keyword evidence="2" id="KW-1185">Reference proteome</keyword>
<dbReference type="AlphaFoldDB" id="A0A1D1UHI1"/>
<dbReference type="EMBL" id="BDGG01000001">
    <property type="protein sequence ID" value="GAU89136.1"/>
    <property type="molecule type" value="Genomic_DNA"/>
</dbReference>
<name>A0A1D1UHI1_RAMVA</name>
<dbReference type="Proteomes" id="UP000186922">
    <property type="component" value="Unassembled WGS sequence"/>
</dbReference>
<reference evidence="1 2" key="1">
    <citation type="journal article" date="2016" name="Nat. Commun.">
        <title>Extremotolerant tardigrade genome and improved radiotolerance of human cultured cells by tardigrade-unique protein.</title>
        <authorList>
            <person name="Hashimoto T."/>
            <person name="Horikawa D.D."/>
            <person name="Saito Y."/>
            <person name="Kuwahara H."/>
            <person name="Kozuka-Hata H."/>
            <person name="Shin-I T."/>
            <person name="Minakuchi Y."/>
            <person name="Ohishi K."/>
            <person name="Motoyama A."/>
            <person name="Aizu T."/>
            <person name="Enomoto A."/>
            <person name="Kondo K."/>
            <person name="Tanaka S."/>
            <person name="Hara Y."/>
            <person name="Koshikawa S."/>
            <person name="Sagara H."/>
            <person name="Miura T."/>
            <person name="Yokobori S."/>
            <person name="Miyagawa K."/>
            <person name="Suzuki Y."/>
            <person name="Kubo T."/>
            <person name="Oyama M."/>
            <person name="Kohara Y."/>
            <person name="Fujiyama A."/>
            <person name="Arakawa K."/>
            <person name="Katayama T."/>
            <person name="Toyoda A."/>
            <person name="Kunieda T."/>
        </authorList>
    </citation>
    <scope>NUCLEOTIDE SEQUENCE [LARGE SCALE GENOMIC DNA]</scope>
    <source>
        <strain evidence="1 2">YOKOZUNA-1</strain>
    </source>
</reference>
<evidence type="ECO:0000313" key="1">
    <source>
        <dbReference type="EMBL" id="GAU89136.1"/>
    </source>
</evidence>
<accession>A0A1D1UHI1</accession>
<comment type="caution">
    <text evidence="1">The sequence shown here is derived from an EMBL/GenBank/DDBJ whole genome shotgun (WGS) entry which is preliminary data.</text>
</comment>
<organism evidence="1 2">
    <name type="scientific">Ramazzottius varieornatus</name>
    <name type="common">Water bear</name>
    <name type="synonym">Tardigrade</name>
    <dbReference type="NCBI Taxonomy" id="947166"/>
    <lineage>
        <taxon>Eukaryota</taxon>
        <taxon>Metazoa</taxon>
        <taxon>Ecdysozoa</taxon>
        <taxon>Tardigrada</taxon>
        <taxon>Eutardigrada</taxon>
        <taxon>Parachela</taxon>
        <taxon>Hypsibioidea</taxon>
        <taxon>Ramazzottiidae</taxon>
        <taxon>Ramazzottius</taxon>
    </lineage>
</organism>
<protein>
    <submittedName>
        <fullName evidence="1">Uncharacterized protein</fullName>
    </submittedName>
</protein>
<sequence length="227" mass="26156">MPYQSNLAEGNFIVIKLFFAFDMSEWFTRENIETTIGDKKTTLRTPEAVFTHMYNVAQTLIDELFAPEKVTLVLSNINVEYKVFPGLKPGDSLKTPLPDVLKNVCASKTGVPGESNYFKRRDGSNTDMHFQIIFGSKNPPPLKGASVMKELLDVNHRHLYKNHSLGPSFDSHRQKIRNSRIRYYFRPFLRKRKGWNVTYRTRRPTAATTASTLITTQKEIWEVVHTV</sequence>